<evidence type="ECO:0000256" key="5">
    <source>
        <dbReference type="RuleBase" id="RU362118"/>
    </source>
</evidence>
<proteinExistence type="inferred from homology"/>
<comment type="pathway">
    <text evidence="3">Amino-acid biosynthesis; L-methionine biosynthesis via de novo pathway; L-homocysteine from O-succinyl-L-homoserine: step 1/1.</text>
</comment>
<reference evidence="6 7" key="1">
    <citation type="journal article" date="2010" name="J. Bacteriol.">
        <title>Complete genome sequence of "Candidatus Puniceispirillum marinum" IMCC1322, a representative of the SAR116 clade in the Alphaproteobacteria.</title>
        <authorList>
            <person name="Oh H.M."/>
            <person name="Kwon K.K."/>
            <person name="Kang I."/>
            <person name="Kang S.G."/>
            <person name="Lee J.H."/>
            <person name="Kim S.J."/>
            <person name="Cho J.C."/>
        </authorList>
    </citation>
    <scope>NUCLEOTIDE SEQUENCE [LARGE SCALE GENOMIC DNA]</scope>
    <source>
        <strain evidence="6 7">IMCC1322</strain>
    </source>
</reference>
<dbReference type="SUPFAM" id="SSF53383">
    <property type="entry name" value="PLP-dependent transferases"/>
    <property type="match status" value="1"/>
</dbReference>
<dbReference type="Gene3D" id="3.90.1150.10">
    <property type="entry name" value="Aspartate Aminotransferase, domain 1"/>
    <property type="match status" value="1"/>
</dbReference>
<keyword evidence="2 3" id="KW-0663">Pyridoxal phosphate</keyword>
<evidence type="ECO:0000256" key="4">
    <source>
        <dbReference type="PIRSR" id="PIRSR001434-2"/>
    </source>
</evidence>
<evidence type="ECO:0000313" key="7">
    <source>
        <dbReference type="Proteomes" id="UP000007460"/>
    </source>
</evidence>
<dbReference type="PANTHER" id="PTHR11808:SF80">
    <property type="entry name" value="CYSTATHIONINE GAMMA-LYASE"/>
    <property type="match status" value="1"/>
</dbReference>
<dbReference type="InterPro" id="IPR015424">
    <property type="entry name" value="PyrdxlP-dep_Trfase"/>
</dbReference>
<dbReference type="UniPathway" id="UPA00051">
    <property type="reaction ID" value="UER00449"/>
</dbReference>
<keyword evidence="3 6" id="KW-0808">Transferase</keyword>
<dbReference type="RefSeq" id="WP_013046422.1">
    <property type="nucleotide sequence ID" value="NC_014010.1"/>
</dbReference>
<comment type="function">
    <text evidence="3">Catalyzes the formation of L-homocysteine from O-succinyl-L-homoserine (OSHS) and hydrogen sulfide.</text>
</comment>
<evidence type="ECO:0000256" key="2">
    <source>
        <dbReference type="ARBA" id="ARBA00022898"/>
    </source>
</evidence>
<dbReference type="GO" id="GO:0071268">
    <property type="term" value="P:homocysteine biosynthetic process"/>
    <property type="evidence" value="ECO:0007669"/>
    <property type="project" value="InterPro"/>
</dbReference>
<dbReference type="GO" id="GO:0071266">
    <property type="term" value="P:'de novo' L-methionine biosynthetic process"/>
    <property type="evidence" value="ECO:0007669"/>
    <property type="project" value="UniProtKB-UniRule"/>
</dbReference>
<name>D5BU48_PUNMI</name>
<evidence type="ECO:0000256" key="1">
    <source>
        <dbReference type="ARBA" id="ARBA00001933"/>
    </source>
</evidence>
<comment type="similarity">
    <text evidence="3">Belongs to the trans-sulfuration enzymes family. MetZ subfamily.</text>
</comment>
<keyword evidence="3" id="KW-0028">Amino-acid biosynthesis</keyword>
<dbReference type="OrthoDB" id="7316598at2"/>
<dbReference type="InterPro" id="IPR006234">
    <property type="entry name" value="O-succ-hSer_sulfhydrylase"/>
</dbReference>
<dbReference type="HOGENOM" id="CLU_018986_2_0_5"/>
<dbReference type="FunFam" id="3.40.640.10:FF:000046">
    <property type="entry name" value="Cystathionine gamma-lyase"/>
    <property type="match status" value="1"/>
</dbReference>
<dbReference type="HAMAP" id="MF_02056">
    <property type="entry name" value="MetZ"/>
    <property type="match status" value="1"/>
</dbReference>
<dbReference type="EC" id="2.5.1.-" evidence="3"/>
<feature type="modified residue" description="N6-(pyridoxal phosphate)lysine" evidence="3 4">
    <location>
        <position position="208"/>
    </location>
</feature>
<dbReference type="Proteomes" id="UP000007460">
    <property type="component" value="Chromosome"/>
</dbReference>
<dbReference type="InterPro" id="IPR000277">
    <property type="entry name" value="Cys/Met-Metab_PyrdxlP-dep_enz"/>
</dbReference>
<comment type="cofactor">
    <cofactor evidence="1 3 5">
        <name>pyridoxal 5'-phosphate</name>
        <dbReference type="ChEBI" id="CHEBI:597326"/>
    </cofactor>
</comment>
<dbReference type="GO" id="GO:0016846">
    <property type="term" value="F:carbon-sulfur lyase activity"/>
    <property type="evidence" value="ECO:0007669"/>
    <property type="project" value="TreeGrafter"/>
</dbReference>
<dbReference type="Gene3D" id="3.40.640.10">
    <property type="entry name" value="Type I PLP-dependent aspartate aminotransferase-like (Major domain)"/>
    <property type="match status" value="1"/>
</dbReference>
<comment type="subunit">
    <text evidence="3">Homotetramer.</text>
</comment>
<organism evidence="6 7">
    <name type="scientific">Puniceispirillum marinum (strain IMCC1322)</name>
    <dbReference type="NCBI Taxonomy" id="488538"/>
    <lineage>
        <taxon>Bacteria</taxon>
        <taxon>Pseudomonadati</taxon>
        <taxon>Pseudomonadota</taxon>
        <taxon>Alphaproteobacteria</taxon>
        <taxon>Candidatus Puniceispirillales</taxon>
        <taxon>Candidatus Puniceispirillaceae</taxon>
        <taxon>Candidatus Puniceispirillum</taxon>
    </lineage>
</organism>
<evidence type="ECO:0000313" key="6">
    <source>
        <dbReference type="EMBL" id="ADE39795.1"/>
    </source>
</evidence>
<keyword evidence="3" id="KW-0486">Methionine biosynthesis</keyword>
<dbReference type="InterPro" id="IPR015421">
    <property type="entry name" value="PyrdxlP-dep_Trfase_major"/>
</dbReference>
<comment type="catalytic activity">
    <reaction evidence="3">
        <text>O-succinyl-L-homoserine + hydrogen sulfide = L-homocysteine + succinate</text>
        <dbReference type="Rhea" id="RHEA:27826"/>
        <dbReference type="ChEBI" id="CHEBI:29919"/>
        <dbReference type="ChEBI" id="CHEBI:30031"/>
        <dbReference type="ChEBI" id="CHEBI:57661"/>
        <dbReference type="ChEBI" id="CHEBI:58199"/>
    </reaction>
</comment>
<dbReference type="EMBL" id="CP001751">
    <property type="protein sequence ID" value="ADE39795.1"/>
    <property type="molecule type" value="Genomic_DNA"/>
</dbReference>
<dbReference type="AlphaFoldDB" id="D5BU48"/>
<dbReference type="PANTHER" id="PTHR11808">
    <property type="entry name" value="TRANS-SULFURATION ENZYME FAMILY MEMBER"/>
    <property type="match status" value="1"/>
</dbReference>
<dbReference type="CDD" id="cd00614">
    <property type="entry name" value="CGS_like"/>
    <property type="match status" value="1"/>
</dbReference>
<dbReference type="eggNOG" id="COG0626">
    <property type="taxonomic scope" value="Bacteria"/>
</dbReference>
<dbReference type="InterPro" id="IPR015422">
    <property type="entry name" value="PyrdxlP-dep_Trfase_small"/>
</dbReference>
<gene>
    <name evidence="3" type="primary">metZ</name>
    <name evidence="6" type="ordered locus">SAR116_1552</name>
</gene>
<accession>D5BU48</accession>
<sequence length="394" mass="42463">MKKTESDIETKLVRGGLLRSAHQETSEALYMTSGFVYESAEQAAAAFREETDNFVYARYGNPTVSMFENRLALLEGAEACKATGTGMAAVFAVMACQLESGDRIVASRALFGACYVILTQTLPKWGIDVELIDGTDLEAWATALQTPTKMVFFESPSNPLLELVDVAAVSQMAHAAGAMVVVDNVFATALHQRPLELGADAVIYSTTKHIDGQGRLMGGAVLGDQTFIKDIFTPFYRQTGAAISAFNAWVMLKSLETLSLRIEAQCASAARIATMLAGHKAVKNVRYPGLASHPQYDLACKQMSGFGSIIAFEIDGDEAASYRVLNELSLIDISNNLGDSKSLACHPYTTTHSSLSDEELALLGISRSHIRLSVGLESGNDLINDIEQALSILR</sequence>
<dbReference type="PIRSF" id="PIRSF001434">
    <property type="entry name" value="CGS"/>
    <property type="match status" value="1"/>
</dbReference>
<dbReference type="GO" id="GO:0030170">
    <property type="term" value="F:pyridoxal phosphate binding"/>
    <property type="evidence" value="ECO:0007669"/>
    <property type="project" value="UniProtKB-UniRule"/>
</dbReference>
<protein>
    <recommendedName>
        <fullName evidence="3">O-succinylhomoserine sulfhydrylase</fullName>
        <shortName evidence="3">OSH sulfhydrylase</shortName>
        <shortName evidence="3">OSHS sulfhydrylase</shortName>
        <ecNumber evidence="3">2.5.1.-</ecNumber>
    </recommendedName>
</protein>
<evidence type="ECO:0000256" key="3">
    <source>
        <dbReference type="HAMAP-Rule" id="MF_02056"/>
    </source>
</evidence>
<dbReference type="GO" id="GO:0005737">
    <property type="term" value="C:cytoplasm"/>
    <property type="evidence" value="ECO:0007669"/>
    <property type="project" value="TreeGrafter"/>
</dbReference>
<dbReference type="Pfam" id="PF01053">
    <property type="entry name" value="Cys_Met_Meta_PP"/>
    <property type="match status" value="1"/>
</dbReference>
<keyword evidence="7" id="KW-1185">Reference proteome</keyword>
<dbReference type="GO" id="GO:0019346">
    <property type="term" value="P:transsulfuration"/>
    <property type="evidence" value="ECO:0007669"/>
    <property type="project" value="InterPro"/>
</dbReference>
<dbReference type="NCBIfam" id="TIGR01325">
    <property type="entry name" value="O_suc_HS_sulf"/>
    <property type="match status" value="1"/>
</dbReference>
<dbReference type="STRING" id="488538.SAR116_1552"/>
<dbReference type="GO" id="GO:0016765">
    <property type="term" value="F:transferase activity, transferring alkyl or aryl (other than methyl) groups"/>
    <property type="evidence" value="ECO:0007669"/>
    <property type="project" value="UniProtKB-UniRule"/>
</dbReference>
<dbReference type="KEGG" id="apb:SAR116_1552"/>